<dbReference type="PANTHER" id="PTHR33284">
    <property type="entry name" value="RIBOSOMAL PROTEIN L25/GLN-TRNA SYNTHETASE, ANTI-CODON-BINDING DOMAIN-CONTAINING PROTEIN"/>
    <property type="match status" value="1"/>
</dbReference>
<dbReference type="InterPro" id="IPR029751">
    <property type="entry name" value="Ribosomal_L25_dom"/>
</dbReference>
<dbReference type="NCBIfam" id="NF004612">
    <property type="entry name" value="PRK05943.1"/>
    <property type="match status" value="1"/>
</dbReference>
<sequence length="236" mass="26544">MIYSIKAEIRDRRGKSAVRNLRRDGLVPAVLYGRKMQPINLVIKEKEFLRLLEEIKGHSPIIELELPEEKAKCVIKLIQRHPISLKLLHVDFQKVQAQEKIQVAVPVILTGVEKSIGVKAGGILEHTLREIPLKAEVDKIPEHIEIDISNLKLGHSIHIADLKLPGVEFALPTDTVIVSVLAPRKVEEVVTPVAAEEMKEPEVITEKKKEEEPSEEDKEKKGKSEKEVTAKKEKSA</sequence>
<keyword evidence="2 5" id="KW-0694">RNA-binding</keyword>
<evidence type="ECO:0000256" key="2">
    <source>
        <dbReference type="ARBA" id="ARBA00022884"/>
    </source>
</evidence>
<feature type="domain" description="Large ribosomal subunit protein bL25 L25" evidence="7">
    <location>
        <begin position="5"/>
        <end position="92"/>
    </location>
</feature>
<evidence type="ECO:0000256" key="4">
    <source>
        <dbReference type="ARBA" id="ARBA00023274"/>
    </source>
</evidence>
<organism evidence="9">
    <name type="scientific">candidate division WOR-3 bacterium</name>
    <dbReference type="NCBI Taxonomy" id="2052148"/>
    <lineage>
        <taxon>Bacteria</taxon>
        <taxon>Bacteria division WOR-3</taxon>
    </lineage>
</organism>
<feature type="region of interest" description="Disordered" evidence="6">
    <location>
        <begin position="193"/>
        <end position="236"/>
    </location>
</feature>
<dbReference type="Gene3D" id="2.40.240.10">
    <property type="entry name" value="Ribosomal Protein L25, Chain P"/>
    <property type="match status" value="1"/>
</dbReference>
<dbReference type="NCBIfam" id="NF004128">
    <property type="entry name" value="PRK05618.1-2"/>
    <property type="match status" value="1"/>
</dbReference>
<evidence type="ECO:0000259" key="7">
    <source>
        <dbReference type="Pfam" id="PF01386"/>
    </source>
</evidence>
<evidence type="ECO:0000259" key="8">
    <source>
        <dbReference type="Pfam" id="PF14693"/>
    </source>
</evidence>
<dbReference type="CDD" id="cd00495">
    <property type="entry name" value="Ribosomal_L25_TL5_CTC"/>
    <property type="match status" value="1"/>
</dbReference>
<proteinExistence type="inferred from homology"/>
<accession>A0A7C6A889</accession>
<evidence type="ECO:0000256" key="6">
    <source>
        <dbReference type="SAM" id="MobiDB-lite"/>
    </source>
</evidence>
<dbReference type="HAMAP" id="MF_01334">
    <property type="entry name" value="Ribosomal_bL25_CTC"/>
    <property type="match status" value="1"/>
</dbReference>
<comment type="caution">
    <text evidence="9">The sequence shown here is derived from an EMBL/GenBank/DDBJ whole genome shotgun (WGS) entry which is preliminary data.</text>
</comment>
<dbReference type="Pfam" id="PF01386">
    <property type="entry name" value="Ribosomal_L25p"/>
    <property type="match status" value="1"/>
</dbReference>
<dbReference type="GO" id="GO:0008097">
    <property type="term" value="F:5S rRNA binding"/>
    <property type="evidence" value="ECO:0007669"/>
    <property type="project" value="InterPro"/>
</dbReference>
<dbReference type="InterPro" id="IPR011035">
    <property type="entry name" value="Ribosomal_bL25/Gln-tRNA_synth"/>
</dbReference>
<keyword evidence="3 5" id="KW-0689">Ribosomal protein</keyword>
<feature type="domain" description="Large ribosomal subunit protein bL25 beta" evidence="8">
    <location>
        <begin position="100"/>
        <end position="184"/>
    </location>
</feature>
<dbReference type="GO" id="GO:0003735">
    <property type="term" value="F:structural constituent of ribosome"/>
    <property type="evidence" value="ECO:0007669"/>
    <property type="project" value="InterPro"/>
</dbReference>
<protein>
    <recommendedName>
        <fullName evidence="5">Large ribosomal subunit protein bL25</fullName>
    </recommendedName>
    <alternativeName>
        <fullName evidence="5">General stress protein CTC</fullName>
    </alternativeName>
</protein>
<dbReference type="GO" id="GO:0022625">
    <property type="term" value="C:cytosolic large ribosomal subunit"/>
    <property type="evidence" value="ECO:0007669"/>
    <property type="project" value="TreeGrafter"/>
</dbReference>
<comment type="subunit">
    <text evidence="5">Part of the 50S ribosomal subunit; part of the 5S rRNA/L5/L18/L25 subcomplex. Contacts the 5S rRNA. Binds to the 5S rRNA independently of L5 and L18.</text>
</comment>
<dbReference type="InterPro" id="IPR020056">
    <property type="entry name" value="Rbsml_bL25/Gln-tRNA_synth_N"/>
</dbReference>
<dbReference type="NCBIfam" id="TIGR00731">
    <property type="entry name" value="bL25_bact_ctc"/>
    <property type="match status" value="1"/>
</dbReference>
<dbReference type="Gene3D" id="2.170.120.20">
    <property type="entry name" value="Ribosomal protein L25, beta domain"/>
    <property type="match status" value="1"/>
</dbReference>
<feature type="compositionally biased region" description="Basic and acidic residues" evidence="6">
    <location>
        <begin position="196"/>
        <end position="236"/>
    </location>
</feature>
<dbReference type="PANTHER" id="PTHR33284:SF1">
    <property type="entry name" value="RIBOSOMAL PROTEIN L25_GLN-TRNA SYNTHETASE, ANTI-CODON-BINDING DOMAIN-CONTAINING PROTEIN"/>
    <property type="match status" value="1"/>
</dbReference>
<dbReference type="InterPro" id="IPR020930">
    <property type="entry name" value="Ribosomal_uL5_bac-type"/>
</dbReference>
<dbReference type="SUPFAM" id="SSF50715">
    <property type="entry name" value="Ribosomal protein L25-like"/>
    <property type="match status" value="1"/>
</dbReference>
<evidence type="ECO:0000313" key="9">
    <source>
        <dbReference type="EMBL" id="HHS51507.1"/>
    </source>
</evidence>
<keyword evidence="1 5" id="KW-0699">rRNA-binding</keyword>
<dbReference type="Pfam" id="PF14693">
    <property type="entry name" value="Ribosomal_TL5_C"/>
    <property type="match status" value="1"/>
</dbReference>
<evidence type="ECO:0000256" key="3">
    <source>
        <dbReference type="ARBA" id="ARBA00022980"/>
    </source>
</evidence>
<dbReference type="InterPro" id="IPR001021">
    <property type="entry name" value="Ribosomal_bL25_long"/>
</dbReference>
<gene>
    <name evidence="5" type="primary">rplY</name>
    <name evidence="5" type="synonym">ctc</name>
    <name evidence="9" type="ORF">ENW73_01395</name>
</gene>
<reference evidence="9" key="1">
    <citation type="journal article" date="2020" name="mSystems">
        <title>Genome- and Community-Level Interaction Insights into Carbon Utilization and Element Cycling Functions of Hydrothermarchaeota in Hydrothermal Sediment.</title>
        <authorList>
            <person name="Zhou Z."/>
            <person name="Liu Y."/>
            <person name="Xu W."/>
            <person name="Pan J."/>
            <person name="Luo Z.H."/>
            <person name="Li M."/>
        </authorList>
    </citation>
    <scope>NUCLEOTIDE SEQUENCE [LARGE SCALE GENOMIC DNA]</scope>
    <source>
        <strain evidence="9">SpSt-876</strain>
    </source>
</reference>
<evidence type="ECO:0000256" key="5">
    <source>
        <dbReference type="HAMAP-Rule" id="MF_01334"/>
    </source>
</evidence>
<evidence type="ECO:0000256" key="1">
    <source>
        <dbReference type="ARBA" id="ARBA00022730"/>
    </source>
</evidence>
<dbReference type="InterPro" id="IPR020057">
    <property type="entry name" value="Ribosomal_bL25_b-dom"/>
</dbReference>
<keyword evidence="4 5" id="KW-0687">Ribonucleoprotein</keyword>
<comment type="similarity">
    <text evidence="5">Belongs to the bacterial ribosomal protein bL25 family. CTC subfamily.</text>
</comment>
<dbReference type="EMBL" id="DTLI01000031">
    <property type="protein sequence ID" value="HHS51507.1"/>
    <property type="molecule type" value="Genomic_DNA"/>
</dbReference>
<comment type="function">
    <text evidence="5">This is one of the proteins that binds to the 5S RNA in the ribosome where it forms part of the central protuberance.</text>
</comment>
<dbReference type="GO" id="GO:0006412">
    <property type="term" value="P:translation"/>
    <property type="evidence" value="ECO:0007669"/>
    <property type="project" value="UniProtKB-UniRule"/>
</dbReference>
<dbReference type="AlphaFoldDB" id="A0A7C6A889"/>
<dbReference type="InterPro" id="IPR037121">
    <property type="entry name" value="Ribosomal_bL25_C"/>
</dbReference>
<name>A0A7C6A889_UNCW3</name>